<dbReference type="InterPro" id="IPR021889">
    <property type="entry name" value="DUF3500"/>
</dbReference>
<dbReference type="PANTHER" id="PTHR37489">
    <property type="entry name" value="DUF3500 DOMAIN-CONTAINING PROTEIN"/>
    <property type="match status" value="1"/>
</dbReference>
<proteinExistence type="predicted"/>
<dbReference type="Pfam" id="PF12006">
    <property type="entry name" value="DUF3500"/>
    <property type="match status" value="1"/>
</dbReference>
<sequence length="379" mass="39544">MKKILSMVSILGIALGTVIVSCSGDSDSADSGNSTSTTGGGASDNAVGTTGAASVAATDVTACGSVTGVSKIVCLTEQLKATLTSSQLAALQLDYTYANIKTWSNLPAAMSARKGIPLGNLNATQVGIAKAIIKEMSGTAANEGYDEIQQLLYADNYLNANGGGSTYGSGNFYLAFFGTPSATGKFEIMFTGHHKTIANTYNNGALVAATPLFTATEPLSFAVNSTTYAPMDQEKNAIVALLGALSSTQLATAKASTTFTDLVCGPNANWSFPTAFSGLQCSALDATQKALVLNVIKTYVNDVSDTNAASILATYTSELDNTYIYYSGNTSMTVKNDYFRIAGPKVWIEFSVQGGIVLSGVHYHSIWRDRVNDYATTNS</sequence>
<dbReference type="RefSeq" id="WP_076392945.1">
    <property type="nucleotide sequence ID" value="NZ_FTOV01000005.1"/>
</dbReference>
<protein>
    <recommendedName>
        <fullName evidence="4">DUF3500 domain-containing protein</fullName>
    </recommendedName>
</protein>
<evidence type="ECO:0000313" key="2">
    <source>
        <dbReference type="EMBL" id="SIT03272.1"/>
    </source>
</evidence>
<dbReference type="STRING" id="373672.SAMN05421785_105211"/>
<dbReference type="AlphaFoldDB" id="A0A1N7NY82"/>
<dbReference type="PROSITE" id="PS51257">
    <property type="entry name" value="PROKAR_LIPOPROTEIN"/>
    <property type="match status" value="1"/>
</dbReference>
<organism evidence="2 3">
    <name type="scientific">Chryseobacterium gambrini</name>
    <dbReference type="NCBI Taxonomy" id="373672"/>
    <lineage>
        <taxon>Bacteria</taxon>
        <taxon>Pseudomonadati</taxon>
        <taxon>Bacteroidota</taxon>
        <taxon>Flavobacteriia</taxon>
        <taxon>Flavobacteriales</taxon>
        <taxon>Weeksellaceae</taxon>
        <taxon>Chryseobacterium group</taxon>
        <taxon>Chryseobacterium</taxon>
    </lineage>
</organism>
<dbReference type="Proteomes" id="UP000185781">
    <property type="component" value="Unassembled WGS sequence"/>
</dbReference>
<dbReference type="EMBL" id="FTOV01000005">
    <property type="protein sequence ID" value="SIT03272.1"/>
    <property type="molecule type" value="Genomic_DNA"/>
</dbReference>
<evidence type="ECO:0000313" key="3">
    <source>
        <dbReference type="Proteomes" id="UP000185781"/>
    </source>
</evidence>
<reference evidence="2 3" key="1">
    <citation type="submission" date="2017-01" db="EMBL/GenBank/DDBJ databases">
        <authorList>
            <person name="Mah S.A."/>
            <person name="Swanson W.J."/>
            <person name="Moy G.W."/>
            <person name="Vacquier V.D."/>
        </authorList>
    </citation>
    <scope>NUCLEOTIDE SEQUENCE [LARGE SCALE GENOMIC DNA]</scope>
    <source>
        <strain evidence="2 3">DSM 18014</strain>
    </source>
</reference>
<keyword evidence="1" id="KW-0732">Signal</keyword>
<accession>A0A1N7NY82</accession>
<feature type="signal peptide" evidence="1">
    <location>
        <begin position="1"/>
        <end position="23"/>
    </location>
</feature>
<gene>
    <name evidence="2" type="ORF">SAMN05421785_105211</name>
</gene>
<dbReference type="OrthoDB" id="1153025at2"/>
<name>A0A1N7NY82_9FLAO</name>
<dbReference type="PANTHER" id="PTHR37489:SF1">
    <property type="entry name" value="DUF3500 DOMAIN-CONTAINING PROTEIN"/>
    <property type="match status" value="1"/>
</dbReference>
<evidence type="ECO:0008006" key="4">
    <source>
        <dbReference type="Google" id="ProtNLM"/>
    </source>
</evidence>
<evidence type="ECO:0000256" key="1">
    <source>
        <dbReference type="SAM" id="SignalP"/>
    </source>
</evidence>
<feature type="chain" id="PRO_5012342720" description="DUF3500 domain-containing protein" evidence="1">
    <location>
        <begin position="24"/>
        <end position="379"/>
    </location>
</feature>